<proteinExistence type="predicted"/>
<dbReference type="Gene3D" id="3.90.1010.20">
    <property type="match status" value="1"/>
</dbReference>
<evidence type="ECO:0000259" key="3">
    <source>
        <dbReference type="SMART" id="SM00900"/>
    </source>
</evidence>
<feature type="signal peptide" evidence="2">
    <location>
        <begin position="1"/>
        <end position="27"/>
    </location>
</feature>
<feature type="compositionally biased region" description="Low complexity" evidence="1">
    <location>
        <begin position="1209"/>
        <end position="1274"/>
    </location>
</feature>
<dbReference type="Gene3D" id="1.20.1270.90">
    <property type="entry name" value="AF1782-like"/>
    <property type="match status" value="4"/>
</dbReference>
<dbReference type="EMBL" id="JACRTP010000009">
    <property type="protein sequence ID" value="MBC8629863.1"/>
    <property type="molecule type" value="Genomic_DNA"/>
</dbReference>
<accession>A0ABR7PF48</accession>
<dbReference type="Gene3D" id="2.60.40.1300">
    <property type="entry name" value="Penicillin-binding protein Tp47, domain C"/>
    <property type="match status" value="1"/>
</dbReference>
<feature type="domain" description="FMN-binding" evidence="3">
    <location>
        <begin position="56"/>
        <end position="147"/>
    </location>
</feature>
<dbReference type="Proteomes" id="UP000661649">
    <property type="component" value="Unassembled WGS sequence"/>
</dbReference>
<keyword evidence="5" id="KW-1185">Reference proteome</keyword>
<feature type="chain" id="PRO_5046227271" evidence="2">
    <location>
        <begin position="28"/>
        <end position="1310"/>
    </location>
</feature>
<dbReference type="Pfam" id="PF07550">
    <property type="entry name" value="Shr-like_HID"/>
    <property type="match status" value="1"/>
</dbReference>
<dbReference type="RefSeq" id="WP_187559229.1">
    <property type="nucleotide sequence ID" value="NZ_JACRTP010000009.1"/>
</dbReference>
<comment type="caution">
    <text evidence="4">The sequence shown here is derived from an EMBL/GenBank/DDBJ whole genome shotgun (WGS) entry which is preliminary data.</text>
</comment>
<feature type="region of interest" description="Disordered" evidence="1">
    <location>
        <begin position="1191"/>
        <end position="1310"/>
    </location>
</feature>
<dbReference type="Pfam" id="PF14889">
    <property type="entry name" value="PBP-Tp47_a"/>
    <property type="match status" value="1"/>
</dbReference>
<dbReference type="InterPro" id="IPR038031">
    <property type="entry name" value="Tp47_mid_C_dom"/>
</dbReference>
<gene>
    <name evidence="4" type="ORF">H8712_14850</name>
</gene>
<evidence type="ECO:0000313" key="5">
    <source>
        <dbReference type="Proteomes" id="UP000661649"/>
    </source>
</evidence>
<evidence type="ECO:0000256" key="2">
    <source>
        <dbReference type="SAM" id="SignalP"/>
    </source>
</evidence>
<organism evidence="4 5">
    <name type="scientific">Blautia stercoris</name>
    <dbReference type="NCBI Taxonomy" id="871664"/>
    <lineage>
        <taxon>Bacteria</taxon>
        <taxon>Bacillati</taxon>
        <taxon>Bacillota</taxon>
        <taxon>Clostridia</taxon>
        <taxon>Lachnospirales</taxon>
        <taxon>Lachnospiraceae</taxon>
        <taxon>Blautia</taxon>
    </lineage>
</organism>
<reference evidence="4 5" key="1">
    <citation type="submission" date="2020-08" db="EMBL/GenBank/DDBJ databases">
        <title>Genome public.</title>
        <authorList>
            <person name="Liu C."/>
            <person name="Sun Q."/>
        </authorList>
    </citation>
    <scope>NUCLEOTIDE SEQUENCE [LARGE SCALE GENOMIC DNA]</scope>
    <source>
        <strain evidence="4 5">3_YM_SP_D4_24.mj</strain>
    </source>
</reference>
<name>A0ABR7PF48_9FIRM</name>
<protein>
    <submittedName>
        <fullName evidence="4">FIVAR domain-containing protein</fullName>
    </submittedName>
</protein>
<evidence type="ECO:0000313" key="4">
    <source>
        <dbReference type="EMBL" id="MBC8629863.1"/>
    </source>
</evidence>
<dbReference type="SUPFAM" id="SSF82220">
    <property type="entry name" value="Tp47 lipoprotein, N-terminal domain"/>
    <property type="match status" value="1"/>
</dbReference>
<dbReference type="SUPFAM" id="SSF81986">
    <property type="entry name" value="Tp47 lipoprotein, middle and C-terminal domains"/>
    <property type="match status" value="1"/>
</dbReference>
<dbReference type="Pfam" id="PF07554">
    <property type="entry name" value="FIVAR"/>
    <property type="match status" value="4"/>
</dbReference>
<dbReference type="InterPro" id="IPR029221">
    <property type="entry name" value="PBP-Tp47_A"/>
</dbReference>
<dbReference type="SMART" id="SM00900">
    <property type="entry name" value="FMN_bind"/>
    <property type="match status" value="1"/>
</dbReference>
<dbReference type="InterPro" id="IPR029218">
    <property type="entry name" value="PBP-Tp47_dom_C"/>
</dbReference>
<keyword evidence="2" id="KW-0732">Signal</keyword>
<dbReference type="InterPro" id="IPR038698">
    <property type="entry name" value="PBP_Tp47_domC_sf"/>
</dbReference>
<dbReference type="InterPro" id="IPR011432">
    <property type="entry name" value="Shr-like_HID"/>
</dbReference>
<sequence length="1310" mass="140701">MSKKNEFQTKALAAVMTASMVTGMAPASVYAASGEQVAKDGTYTQTTHVKDGDEDGWSEYDVNVSLTVENGKFKDITVTPSASYNDESKTYLNWAVDANTSKRVGIRTKLLNQSATESTINSWDTVSGATYTSKAIKEAALAAIKSAPAADAEVKIDTTALESAIAKAEALQKDSYTEASWNAMQTKLTAAKDALTKKESQDAVTTAVSELETAISGLEAAPVTPTEKVEYVLMNIPYADFYASELNNSVAVDSVSSATLNKTRTSSMVGGSYHVSQGGEDITGIVFPVKVPEGMDLSKFKQVTDSDSVTISVINRGQTKETTYTGKDALFENASYSYYVLSEAPAYYKEATVDASGNVSFGKVQGTVNKVSGVTGEFKTTSKYGDYQLNLDGITFDTDEISAVVFSTKEGHDYGMRHLENVWKGHKIAWCTGFTTSVHGCPTSSAHYAQMMGETIDKVTYYTTNGIYEMDLDDIYVPVKTSATLSVDNAFVKSGETKVNFENLPSDFDAEYSVEGLDAKVENGVLKFNNAAKGKYTLVVKDKKGKYADMSADFMLQTEDMPATYDAEKTALVTAEGFKAEDLQEYVKSITSVSVNGTSYAASGRGATVIVNEDGSIKTDAAPFANGAGDYQIVVSATGYKDLEFTYTVAASKEEYKYVYAGLSWAEYWASEGVYLAAGNSLTSSSDVADKKGELDKGAFDTVSRATTNHGLHRGSYQCTSVIYDTDGNEYPVSYWNSSSEAVLTDGRVITFSKGTITYTENGVEKTATMKDYEVKGIKYVPVKVKASDYAEFSKQYQVVENAGTLAGGFSEKNLQAYTEVAEVTDKTNGLKEATKNADGSFSFGARVTGSESGLKDNALKVAEGIEPEVKKANGSYGEFLRVDLNGNYGGLGAGMYVTRWTYYGNDSTYTTALASYGTKFAADNWMHKSMGIQLGLTDSLRCQLPSGTDGTGYWELTVYAMGYEDYTYKFQATEENIVKPEAGEISTTELEAAIAKAEALKESDYTSDSWAAMQTELQEAKEELAAKHSQATVDEATSHLNAAIEALVKAEAPVEVNTTELEKVIATAKALKEADYTSETWNVFKGALELAESALENKESQEAVDSAAKELQSAIDGLKKADSETPAEVNTTELEKVIASAKALKEADYTSETWSALKTALETAESALEKKESQEAVDNAAKDLQTAIDGLKKVDNSNKGDDNKDNNNKNNNNKNNNTTNTNTTNKGTTTGTSTTNKGTTGTTATTNKGTTSTGTTGSKSTGTTSTSSNAKTGDPTSIWGWISLAVTSMGVGGFSWKARKKSRKDEEEK</sequence>
<dbReference type="Pfam" id="PF14888">
    <property type="entry name" value="PBP-Tp47_c"/>
    <property type="match status" value="1"/>
</dbReference>
<feature type="compositionally biased region" description="Basic and acidic residues" evidence="1">
    <location>
        <begin position="1191"/>
        <end position="1208"/>
    </location>
</feature>
<evidence type="ECO:0000256" key="1">
    <source>
        <dbReference type="SAM" id="MobiDB-lite"/>
    </source>
</evidence>
<dbReference type="Pfam" id="PF04205">
    <property type="entry name" value="FMN_bind"/>
    <property type="match status" value="1"/>
</dbReference>
<dbReference type="InterPro" id="IPR036154">
    <property type="entry name" value="Tp47_N_sf"/>
</dbReference>
<dbReference type="InterPro" id="IPR007329">
    <property type="entry name" value="FMN-bd"/>
</dbReference>